<proteinExistence type="predicted"/>
<name>A0A9P3PLP3_LYOSH</name>
<keyword evidence="2" id="KW-1185">Reference proteome</keyword>
<dbReference type="AlphaFoldDB" id="A0A9P3PLP3"/>
<sequence>MVNHHRTAPLWNVVPLTLHSPPYPDSGPVSSSAAIRSVMRGHTQVTFQNIHARLPFSISTGQCPTVLGTEPGEDRVERGQRRDALAQLLRSLECLADLGRTCLDRQVLTSG</sequence>
<accession>A0A9P3PLP3</accession>
<evidence type="ECO:0000313" key="1">
    <source>
        <dbReference type="EMBL" id="GLB37744.1"/>
    </source>
</evidence>
<dbReference type="EMBL" id="BRPK01000004">
    <property type="protein sequence ID" value="GLB37744.1"/>
    <property type="molecule type" value="Genomic_DNA"/>
</dbReference>
<protein>
    <submittedName>
        <fullName evidence="1">Uncharacterized protein</fullName>
    </submittedName>
</protein>
<reference evidence="1" key="1">
    <citation type="submission" date="2022-07" db="EMBL/GenBank/DDBJ databases">
        <title>The genome of Lyophyllum shimeji provides insight into the initial evolution of ectomycorrhizal fungal genome.</title>
        <authorList>
            <person name="Kobayashi Y."/>
            <person name="Shibata T."/>
            <person name="Hirakawa H."/>
            <person name="Shigenobu S."/>
            <person name="Nishiyama T."/>
            <person name="Yamada A."/>
            <person name="Hasebe M."/>
            <person name="Kawaguchi M."/>
        </authorList>
    </citation>
    <scope>NUCLEOTIDE SEQUENCE</scope>
    <source>
        <strain evidence="1">AT787</strain>
    </source>
</reference>
<comment type="caution">
    <text evidence="1">The sequence shown here is derived from an EMBL/GenBank/DDBJ whole genome shotgun (WGS) entry which is preliminary data.</text>
</comment>
<organism evidence="1 2">
    <name type="scientific">Lyophyllum shimeji</name>
    <name type="common">Hon-shimeji</name>
    <name type="synonym">Tricholoma shimeji</name>
    <dbReference type="NCBI Taxonomy" id="47721"/>
    <lineage>
        <taxon>Eukaryota</taxon>
        <taxon>Fungi</taxon>
        <taxon>Dikarya</taxon>
        <taxon>Basidiomycota</taxon>
        <taxon>Agaricomycotina</taxon>
        <taxon>Agaricomycetes</taxon>
        <taxon>Agaricomycetidae</taxon>
        <taxon>Agaricales</taxon>
        <taxon>Tricholomatineae</taxon>
        <taxon>Lyophyllaceae</taxon>
        <taxon>Lyophyllum</taxon>
    </lineage>
</organism>
<dbReference type="Proteomes" id="UP001063166">
    <property type="component" value="Unassembled WGS sequence"/>
</dbReference>
<evidence type="ECO:0000313" key="2">
    <source>
        <dbReference type="Proteomes" id="UP001063166"/>
    </source>
</evidence>
<gene>
    <name evidence="1" type="ORF">LshimejAT787_0407950</name>
</gene>